<keyword evidence="3" id="KW-1185">Reference proteome</keyword>
<dbReference type="EMBL" id="NPIC01000001">
    <property type="protein sequence ID" value="RDL41096.1"/>
    <property type="molecule type" value="Genomic_DNA"/>
</dbReference>
<dbReference type="InterPro" id="IPR010730">
    <property type="entry name" value="HET"/>
</dbReference>
<dbReference type="PANTHER" id="PTHR39596">
    <property type="match status" value="1"/>
</dbReference>
<dbReference type="PANTHER" id="PTHR39596:SF2">
    <property type="entry name" value="HET DOMAIN PROTEIN (AFU_ORTHOLOGUE AFUA_1G17550)-RELATED"/>
    <property type="match status" value="1"/>
</dbReference>
<reference evidence="2 3" key="1">
    <citation type="journal article" date="2018" name="IMA Fungus">
        <title>IMA Genome-F 9: Draft genome sequence of Annulohypoxylon stygium, Aspergillus mulundensis, Berkeleyomyces basicola (syn. Thielaviopsis basicola), Ceratocystis smalleyi, two Cercospora beticola strains, Coleophoma cylindrospora, Fusarium fracticaudum, Phialophora cf. hyalina, and Morchella septimelata.</title>
        <authorList>
            <person name="Wingfield B.D."/>
            <person name="Bills G.F."/>
            <person name="Dong Y."/>
            <person name="Huang W."/>
            <person name="Nel W.J."/>
            <person name="Swalarsk-Parry B.S."/>
            <person name="Vaghefi N."/>
            <person name="Wilken P.M."/>
            <person name="An Z."/>
            <person name="de Beer Z.W."/>
            <person name="De Vos L."/>
            <person name="Chen L."/>
            <person name="Duong T.A."/>
            <person name="Gao Y."/>
            <person name="Hammerbacher A."/>
            <person name="Kikkert J.R."/>
            <person name="Li Y."/>
            <person name="Li H."/>
            <person name="Li K."/>
            <person name="Li Q."/>
            <person name="Liu X."/>
            <person name="Ma X."/>
            <person name="Naidoo K."/>
            <person name="Pethybridge S.J."/>
            <person name="Sun J."/>
            <person name="Steenkamp E.T."/>
            <person name="van der Nest M.A."/>
            <person name="van Wyk S."/>
            <person name="Wingfield M.J."/>
            <person name="Xiong C."/>
            <person name="Yue Q."/>
            <person name="Zhang X."/>
        </authorList>
    </citation>
    <scope>NUCLEOTIDE SEQUENCE [LARGE SCALE GENOMIC DNA]</scope>
    <source>
        <strain evidence="2 3">BP 5553</strain>
    </source>
</reference>
<dbReference type="Pfam" id="PF06985">
    <property type="entry name" value="HET"/>
    <property type="match status" value="1"/>
</dbReference>
<accession>A0A370TZZ4</accession>
<name>A0A370TZZ4_9HELO</name>
<evidence type="ECO:0000313" key="2">
    <source>
        <dbReference type="EMBL" id="RDL41096.1"/>
    </source>
</evidence>
<sequence>MSRDPRDLQNDALFYTSLLGPPSLGQDHSSCSFDSRACTASNVNDSKEYINKHAVDGCECDYIVIPTGSGSECAVAIERGDIPIVHLQDDGEDLSVDICPHRTKPKTLVEKLKRFLLLFVPWVRRSNPIPYTALSHVWADGLGDPKDNRLHRCQMKRLARLLKSLPSHTPYDETSGLLPAQKTTSPSEVSECYFWMDTLCVPVNNQKLRNKAIERMREVYEEAANVLVLDAELMRHSTAGGYKEIFTRISCSNWVRRLWTLQEAIFNRNLLFQFSDRATYVGAGSKLQREQKADNKLRPCDLVAWECDRYSFDFQVVLPYWDRTQQINFIWNALESRTTSRSGDEPLCLAILLGLNLKKFKRQPDAFTVKKFWSLNTQGIPASILFLPGPKLQDEGYRWAPASLIDLKIMGGEQSLTAHVTPRGLRVKYPAFLLSPPQHPVKSVVPFEADGQLFYLRGVTANGSPSGEATKLHKRANLAFLILGLVMGEDTAAGGHEVGLGALVSGGVSKRGVRYGEYLMLISFVKKGSWREQHPNVPYSKEEQQEKLADPCKATYLPVQEWCVS</sequence>
<dbReference type="OrthoDB" id="2426273at2759"/>
<dbReference type="RefSeq" id="XP_031873752.1">
    <property type="nucleotide sequence ID" value="XM_032009698.1"/>
</dbReference>
<evidence type="ECO:0000313" key="3">
    <source>
        <dbReference type="Proteomes" id="UP000254866"/>
    </source>
</evidence>
<proteinExistence type="predicted"/>
<dbReference type="Proteomes" id="UP000254866">
    <property type="component" value="Unassembled WGS sequence"/>
</dbReference>
<dbReference type="STRING" id="2656787.A0A370TZZ4"/>
<organism evidence="2 3">
    <name type="scientific">Venustampulla echinocandica</name>
    <dbReference type="NCBI Taxonomy" id="2656787"/>
    <lineage>
        <taxon>Eukaryota</taxon>
        <taxon>Fungi</taxon>
        <taxon>Dikarya</taxon>
        <taxon>Ascomycota</taxon>
        <taxon>Pezizomycotina</taxon>
        <taxon>Leotiomycetes</taxon>
        <taxon>Helotiales</taxon>
        <taxon>Pleuroascaceae</taxon>
        <taxon>Venustampulla</taxon>
    </lineage>
</organism>
<comment type="caution">
    <text evidence="2">The sequence shown here is derived from an EMBL/GenBank/DDBJ whole genome shotgun (WGS) entry which is preliminary data.</text>
</comment>
<gene>
    <name evidence="2" type="ORF">BP5553_01075</name>
</gene>
<dbReference type="AlphaFoldDB" id="A0A370TZZ4"/>
<evidence type="ECO:0000259" key="1">
    <source>
        <dbReference type="Pfam" id="PF06985"/>
    </source>
</evidence>
<dbReference type="GeneID" id="43593924"/>
<feature type="domain" description="Heterokaryon incompatibility" evidence="1">
    <location>
        <begin position="131"/>
        <end position="231"/>
    </location>
</feature>
<protein>
    <recommendedName>
        <fullName evidence="1">Heterokaryon incompatibility domain-containing protein</fullName>
    </recommendedName>
</protein>